<dbReference type="AlphaFoldDB" id="A0A8H4TUX2"/>
<dbReference type="InterPro" id="IPR022198">
    <property type="entry name" value="DUF3723"/>
</dbReference>
<evidence type="ECO:0000256" key="1">
    <source>
        <dbReference type="SAM" id="MobiDB-lite"/>
    </source>
</evidence>
<evidence type="ECO:0000313" key="2">
    <source>
        <dbReference type="EMBL" id="KAF4964418.1"/>
    </source>
</evidence>
<accession>A0A8H4TUX2</accession>
<dbReference type="Pfam" id="PF12520">
    <property type="entry name" value="DUF3723"/>
    <property type="match status" value="2"/>
</dbReference>
<dbReference type="OrthoDB" id="4227485at2759"/>
<protein>
    <submittedName>
        <fullName evidence="2">Uncharacterized protein</fullName>
    </submittedName>
</protein>
<dbReference type="Proteomes" id="UP000622797">
    <property type="component" value="Unassembled WGS sequence"/>
</dbReference>
<reference evidence="2" key="1">
    <citation type="journal article" date="2020" name="BMC Genomics">
        <title>Correction to: Identification and distribution of gene clusters required for synthesis of sphingolipid metabolism inhibitors in diverse species of the filamentous fungus Fusarium.</title>
        <authorList>
            <person name="Kim H.S."/>
            <person name="Lohmar J.M."/>
            <person name="Busman M."/>
            <person name="Brown D.W."/>
            <person name="Naumann T.A."/>
            <person name="Divon H.H."/>
            <person name="Lysoe E."/>
            <person name="Uhlig S."/>
            <person name="Proctor R.H."/>
        </authorList>
    </citation>
    <scope>NUCLEOTIDE SEQUENCE</scope>
    <source>
        <strain evidence="2">NRRL 20472</strain>
    </source>
</reference>
<keyword evidence="3" id="KW-1185">Reference proteome</keyword>
<evidence type="ECO:0000313" key="3">
    <source>
        <dbReference type="Proteomes" id="UP000622797"/>
    </source>
</evidence>
<reference evidence="2" key="2">
    <citation type="submission" date="2020-05" db="EMBL/GenBank/DDBJ databases">
        <authorList>
            <person name="Kim H.-S."/>
            <person name="Proctor R.H."/>
            <person name="Brown D.W."/>
        </authorList>
    </citation>
    <scope>NUCLEOTIDE SEQUENCE</scope>
    <source>
        <strain evidence="2">NRRL 20472</strain>
    </source>
</reference>
<dbReference type="SUPFAM" id="SSF57997">
    <property type="entry name" value="Tropomyosin"/>
    <property type="match status" value="1"/>
</dbReference>
<feature type="compositionally biased region" description="Basic and acidic residues" evidence="1">
    <location>
        <begin position="705"/>
        <end position="724"/>
    </location>
</feature>
<feature type="compositionally biased region" description="Basic and acidic residues" evidence="1">
    <location>
        <begin position="738"/>
        <end position="749"/>
    </location>
</feature>
<gene>
    <name evidence="2" type="ORF">FSARC_7653</name>
</gene>
<organism evidence="2 3">
    <name type="scientific">Fusarium sarcochroum</name>
    <dbReference type="NCBI Taxonomy" id="1208366"/>
    <lineage>
        <taxon>Eukaryota</taxon>
        <taxon>Fungi</taxon>
        <taxon>Dikarya</taxon>
        <taxon>Ascomycota</taxon>
        <taxon>Pezizomycotina</taxon>
        <taxon>Sordariomycetes</taxon>
        <taxon>Hypocreomycetidae</taxon>
        <taxon>Hypocreales</taxon>
        <taxon>Nectriaceae</taxon>
        <taxon>Fusarium</taxon>
        <taxon>Fusarium lateritium species complex</taxon>
    </lineage>
</organism>
<sequence>MDSRTLREKLNKEKQQHFLGIASIRFAALSFDWCRQQNPLSGSPDQKNVASLETMFRRGCDWSPEQVSHQIPALIDPALLQESLQRAGNNLSLEGLKREDGAFAELDLADGKVICLKGEHRVLASDATVANRKKRWIVRLYSTETDLSQDARNDLANERASERQTTDAEYFYNITLLWLKNGDPDREPRPNPWFAQLTRHSEGKAKDLKRLWSGPSSHGDLLRRFHEIPALFWGIILGNIGKTIAMPRQQTRNQIKRVFDFWDNICCRDVVSGRGSGVHSGPNLANSGEILRNFDATERAAILSRLELATTDRVVPSLGIFFRNTLYLQSVIDCLRHLVPRHRSARDLWDDLNYGFEERGDGRCLLHVSDTRFKLVHVGEIDQFEIARRQLWLFALREFPSLPRDETPKRAGPKSCVDESKLFELAVLAHRLGCRSDQIDRIRANACWKPSPQHSVCAQDPDIDTKPYKHGKPHPNDLKRHKSSLFLSNFHKPFDQESLESSFFFIQRSLYFDIYPDEPRGIDELLQRAAEVGECDLIDDEYRPKMQGASEQLIRQEDELRATISELQKRYDQLFLQEMQCRNSIGHKTKELEQLNNNIEAMKLQEQELIDQKQKFEKDVRTAKRIFKDKDKKYKELCRKLTEAEQDLSNINSMRETASDNLQSIQDQAEGTSRVVDDLETRKKNPESEAQVLSSQAKPLSTFEGTRRKDPARQGLAEPRRRLSSDQFGRRSATCIPVHEDGRLDGIPD</sequence>
<dbReference type="EMBL" id="JABEXW010000411">
    <property type="protein sequence ID" value="KAF4964418.1"/>
    <property type="molecule type" value="Genomic_DNA"/>
</dbReference>
<feature type="region of interest" description="Disordered" evidence="1">
    <location>
        <begin position="681"/>
        <end position="749"/>
    </location>
</feature>
<proteinExistence type="predicted"/>
<name>A0A8H4TUX2_9HYPO</name>
<comment type="caution">
    <text evidence="2">The sequence shown here is derived from an EMBL/GenBank/DDBJ whole genome shotgun (WGS) entry which is preliminary data.</text>
</comment>